<proteinExistence type="predicted"/>
<organism evidence="2 3">
    <name type="scientific">Cyanobium usitatum str. Tous</name>
    <dbReference type="NCBI Taxonomy" id="2116684"/>
    <lineage>
        <taxon>Bacteria</taxon>
        <taxon>Bacillati</taxon>
        <taxon>Cyanobacteriota</taxon>
        <taxon>Cyanophyceae</taxon>
        <taxon>Synechococcales</taxon>
        <taxon>Prochlorococcaceae</taxon>
        <taxon>Cyanobium</taxon>
    </lineage>
</organism>
<reference evidence="2 3" key="1">
    <citation type="journal article" date="2018" name="Environ. Microbiol.">
        <title>Ecological and genomic features of two widespread freshwater picocyanobacteria.</title>
        <authorList>
            <person name="Cabello-Yeves P.J."/>
            <person name="Picazo A."/>
            <person name="Camacho A."/>
            <person name="Callieri C."/>
            <person name="Rosselli R."/>
            <person name="Roda-Garcia J.J."/>
            <person name="Coutinho F.H."/>
            <person name="Rodriguez-Valera F."/>
        </authorList>
    </citation>
    <scope>NUCLEOTIDE SEQUENCE [LARGE SCALE GENOMIC DNA]</scope>
    <source>
        <strain evidence="2 3">Tous</strain>
    </source>
</reference>
<dbReference type="PANTHER" id="PTHR30383">
    <property type="entry name" value="THIOESTERASE 1/PROTEASE 1/LYSOPHOSPHOLIPASE L1"/>
    <property type="match status" value="1"/>
</dbReference>
<sequence length="226" mass="25101">MVMAIPRKLVALGDSGVFGWGDPLEGGWCERLRRHWMELPGGPVLYNLGVRGDGLERLAARLSAEVGCRGELRRQLPQGILLGIGLNDTARVGRPDGRPQLDAEGFLFGLLQLLHKAKEIAAVHVIGLTPVEESAMPYAGALWYSLADIRRYEALLEEACLEANVPFLPLLEGLLADSDWPLWLSNDGLHLNSEGHRRVFERVRSWPALLDWADLQLRQEPTPLGY</sequence>
<dbReference type="PANTHER" id="PTHR30383:SF5">
    <property type="entry name" value="SGNH HYDROLASE-TYPE ESTERASE DOMAIN-CONTAINING PROTEIN"/>
    <property type="match status" value="1"/>
</dbReference>
<dbReference type="EMBL" id="PXXO01000001">
    <property type="protein sequence ID" value="PSJ07357.1"/>
    <property type="molecule type" value="Genomic_DNA"/>
</dbReference>
<dbReference type="InterPro" id="IPR051532">
    <property type="entry name" value="Ester_Hydrolysis_Enzymes"/>
</dbReference>
<dbReference type="GO" id="GO:0004622">
    <property type="term" value="F:phosphatidylcholine lysophospholipase activity"/>
    <property type="evidence" value="ECO:0007669"/>
    <property type="project" value="TreeGrafter"/>
</dbReference>
<comment type="caution">
    <text evidence="2">The sequence shown here is derived from an EMBL/GenBank/DDBJ whole genome shotgun (WGS) entry which is preliminary data.</text>
</comment>
<feature type="domain" description="SGNH hydrolase-type esterase" evidence="1">
    <location>
        <begin position="11"/>
        <end position="198"/>
    </location>
</feature>
<dbReference type="SUPFAM" id="SSF52266">
    <property type="entry name" value="SGNH hydrolase"/>
    <property type="match status" value="1"/>
</dbReference>
<evidence type="ECO:0000313" key="3">
    <source>
        <dbReference type="Proteomes" id="UP000243002"/>
    </source>
</evidence>
<dbReference type="AlphaFoldDB" id="A0A2P7N1L1"/>
<dbReference type="OrthoDB" id="252349at2"/>
<protein>
    <submittedName>
        <fullName evidence="2">Arylesterase</fullName>
    </submittedName>
</protein>
<evidence type="ECO:0000259" key="1">
    <source>
        <dbReference type="Pfam" id="PF13472"/>
    </source>
</evidence>
<gene>
    <name evidence="2" type="ORF">C7K55_01055</name>
</gene>
<dbReference type="InterPro" id="IPR013830">
    <property type="entry name" value="SGNH_hydro"/>
</dbReference>
<keyword evidence="3" id="KW-1185">Reference proteome</keyword>
<dbReference type="InterPro" id="IPR036514">
    <property type="entry name" value="SGNH_hydro_sf"/>
</dbReference>
<dbReference type="Proteomes" id="UP000243002">
    <property type="component" value="Unassembled WGS sequence"/>
</dbReference>
<accession>A0A2P7N1L1</accession>
<name>A0A2P7N1L1_9CYAN</name>
<dbReference type="Gene3D" id="3.40.50.1110">
    <property type="entry name" value="SGNH hydrolase"/>
    <property type="match status" value="1"/>
</dbReference>
<dbReference type="Pfam" id="PF13472">
    <property type="entry name" value="Lipase_GDSL_2"/>
    <property type="match status" value="1"/>
</dbReference>
<evidence type="ECO:0000313" key="2">
    <source>
        <dbReference type="EMBL" id="PSJ07357.1"/>
    </source>
</evidence>
<dbReference type="RefSeq" id="WP_106501543.1">
    <property type="nucleotide sequence ID" value="NZ_PXXO01000001.1"/>
</dbReference>